<sequence length="104" mass="11892">VDYEYHTLRKTYGYPGRNVYNENNISDILSTKPETPAIADIGATLIYLQLKPIMENNKYMENDFALLGPPKGKHTVENIPAPRPYEPKQDDEEEDEEHKDIGGL</sequence>
<comment type="caution">
    <text evidence="2">The sequence shown here is derived from an EMBL/GenBank/DDBJ whole genome shotgun (WGS) entry which is preliminary data.</text>
</comment>
<organism evidence="2 3">
    <name type="scientific">Taxus chinensis</name>
    <name type="common">Chinese yew</name>
    <name type="synonym">Taxus wallichiana var. chinensis</name>
    <dbReference type="NCBI Taxonomy" id="29808"/>
    <lineage>
        <taxon>Eukaryota</taxon>
        <taxon>Viridiplantae</taxon>
        <taxon>Streptophyta</taxon>
        <taxon>Embryophyta</taxon>
        <taxon>Tracheophyta</taxon>
        <taxon>Spermatophyta</taxon>
        <taxon>Pinopsida</taxon>
        <taxon>Pinidae</taxon>
        <taxon>Conifers II</taxon>
        <taxon>Cupressales</taxon>
        <taxon>Taxaceae</taxon>
        <taxon>Taxus</taxon>
    </lineage>
</organism>
<dbReference type="EMBL" id="JAHRHJ020000009">
    <property type="protein sequence ID" value="KAH9300164.1"/>
    <property type="molecule type" value="Genomic_DNA"/>
</dbReference>
<evidence type="ECO:0000313" key="3">
    <source>
        <dbReference type="Proteomes" id="UP000824469"/>
    </source>
</evidence>
<feature type="non-terminal residue" evidence="2">
    <location>
        <position position="1"/>
    </location>
</feature>
<dbReference type="AlphaFoldDB" id="A0AA38CP27"/>
<proteinExistence type="predicted"/>
<protein>
    <submittedName>
        <fullName evidence="2">Uncharacterized protein</fullName>
    </submittedName>
</protein>
<feature type="region of interest" description="Disordered" evidence="1">
    <location>
        <begin position="69"/>
        <end position="104"/>
    </location>
</feature>
<dbReference type="Proteomes" id="UP000824469">
    <property type="component" value="Unassembled WGS sequence"/>
</dbReference>
<reference evidence="2 3" key="1">
    <citation type="journal article" date="2021" name="Nat. Plants">
        <title>The Taxus genome provides insights into paclitaxel biosynthesis.</title>
        <authorList>
            <person name="Xiong X."/>
            <person name="Gou J."/>
            <person name="Liao Q."/>
            <person name="Li Y."/>
            <person name="Zhou Q."/>
            <person name="Bi G."/>
            <person name="Li C."/>
            <person name="Du R."/>
            <person name="Wang X."/>
            <person name="Sun T."/>
            <person name="Guo L."/>
            <person name="Liang H."/>
            <person name="Lu P."/>
            <person name="Wu Y."/>
            <person name="Zhang Z."/>
            <person name="Ro D.K."/>
            <person name="Shang Y."/>
            <person name="Huang S."/>
            <person name="Yan J."/>
        </authorList>
    </citation>
    <scope>NUCLEOTIDE SEQUENCE [LARGE SCALE GENOMIC DNA]</scope>
    <source>
        <strain evidence="2">Ta-2019</strain>
    </source>
</reference>
<feature type="non-terminal residue" evidence="2">
    <location>
        <position position="104"/>
    </location>
</feature>
<name>A0AA38CP27_TAXCH</name>
<gene>
    <name evidence="2" type="ORF">KI387_011747</name>
</gene>
<keyword evidence="3" id="KW-1185">Reference proteome</keyword>
<evidence type="ECO:0000313" key="2">
    <source>
        <dbReference type="EMBL" id="KAH9300164.1"/>
    </source>
</evidence>
<accession>A0AA38CP27</accession>
<evidence type="ECO:0000256" key="1">
    <source>
        <dbReference type="SAM" id="MobiDB-lite"/>
    </source>
</evidence>